<dbReference type="NCBIfam" id="TIGR01070">
    <property type="entry name" value="mutS1"/>
    <property type="match status" value="1"/>
</dbReference>
<dbReference type="InterPro" id="IPR007861">
    <property type="entry name" value="DNA_mismatch_repair_MutS_clamp"/>
</dbReference>
<keyword evidence="5 9" id="KW-0067">ATP-binding</keyword>
<dbReference type="Pfam" id="PF05190">
    <property type="entry name" value="MutS_IV"/>
    <property type="match status" value="1"/>
</dbReference>
<evidence type="ECO:0000256" key="4">
    <source>
        <dbReference type="ARBA" id="ARBA00022763"/>
    </source>
</evidence>
<dbReference type="AlphaFoldDB" id="A0A7C1AXW1"/>
<organism evidence="12">
    <name type="scientific">Thermodesulforhabdus norvegica</name>
    <dbReference type="NCBI Taxonomy" id="39841"/>
    <lineage>
        <taxon>Bacteria</taxon>
        <taxon>Pseudomonadati</taxon>
        <taxon>Thermodesulfobacteriota</taxon>
        <taxon>Syntrophobacteria</taxon>
        <taxon>Syntrophobacterales</taxon>
        <taxon>Thermodesulforhabdaceae</taxon>
        <taxon>Thermodesulforhabdus</taxon>
    </lineage>
</organism>
<dbReference type="Gene3D" id="3.40.50.300">
    <property type="entry name" value="P-loop containing nucleotide triphosphate hydrolases"/>
    <property type="match status" value="1"/>
</dbReference>
<dbReference type="InterPro" id="IPR007695">
    <property type="entry name" value="DNA_mismatch_repair_MutS-lik_N"/>
</dbReference>
<dbReference type="PANTHER" id="PTHR11361:SF34">
    <property type="entry name" value="DNA MISMATCH REPAIR PROTEIN MSH1, MITOCHONDRIAL"/>
    <property type="match status" value="1"/>
</dbReference>
<dbReference type="InterPro" id="IPR005748">
    <property type="entry name" value="DNA_mismatch_repair_MutS"/>
</dbReference>
<comment type="function">
    <text evidence="8 9">This protein is involved in the repair of mismatches in DNA. It is possible that it carries out the mismatch recognition step. This protein has a weak ATPase activity.</text>
</comment>
<dbReference type="InterPro" id="IPR017261">
    <property type="entry name" value="DNA_mismatch_repair_MutS/MSH"/>
</dbReference>
<accession>A0A7C1AXW1</accession>
<dbReference type="Pfam" id="PF01624">
    <property type="entry name" value="MutS_I"/>
    <property type="match status" value="1"/>
</dbReference>
<keyword evidence="4 9" id="KW-0227">DNA damage</keyword>
<dbReference type="Pfam" id="PF05192">
    <property type="entry name" value="MutS_III"/>
    <property type="match status" value="1"/>
</dbReference>
<dbReference type="InterPro" id="IPR036678">
    <property type="entry name" value="MutS_con_dom_sf"/>
</dbReference>
<dbReference type="InterPro" id="IPR027417">
    <property type="entry name" value="P-loop_NTPase"/>
</dbReference>
<dbReference type="EMBL" id="DQZW01000080">
    <property type="protein sequence ID" value="HDL89602.1"/>
    <property type="molecule type" value="Genomic_DNA"/>
</dbReference>
<dbReference type="InterPro" id="IPR036187">
    <property type="entry name" value="DNA_mismatch_repair_MutS_sf"/>
</dbReference>
<dbReference type="SUPFAM" id="SSF48334">
    <property type="entry name" value="DNA repair protein MutS, domain III"/>
    <property type="match status" value="1"/>
</dbReference>
<evidence type="ECO:0000256" key="7">
    <source>
        <dbReference type="ARBA" id="ARBA00023204"/>
    </source>
</evidence>
<dbReference type="GO" id="GO:0030983">
    <property type="term" value="F:mismatched DNA binding"/>
    <property type="evidence" value="ECO:0007669"/>
    <property type="project" value="InterPro"/>
</dbReference>
<dbReference type="SMART" id="SM00534">
    <property type="entry name" value="MUTSac"/>
    <property type="match status" value="1"/>
</dbReference>
<evidence type="ECO:0000256" key="9">
    <source>
        <dbReference type="HAMAP-Rule" id="MF_00096"/>
    </source>
</evidence>
<dbReference type="Proteomes" id="UP000886355">
    <property type="component" value="Unassembled WGS sequence"/>
</dbReference>
<dbReference type="PROSITE" id="PS00486">
    <property type="entry name" value="DNA_MISMATCH_REPAIR_2"/>
    <property type="match status" value="1"/>
</dbReference>
<sequence>MKVNSVRYTPMMKQYLEIKAQHPDCLLLYRMGDFYELFMDDAIIASSILDIALTSRDKNSENPVPMCGVPYHAAETYIAKLVAAGHKVAICEQIEDPKKTKGLVKRAVTRIVTPGLVLEEQNLEAKSPNYLAALAGGKTGWGLAYLDISTGEFKISEFSRKEELLEEVYRVEPKEIIVPESLEAQIKEETTNGNFTPCVQGLPEENFDFEKAEELVRETFGVFSLEGFGIQNYVWAVVSAGAILNYVRENHLPREHIRPPQYYNRDDFVILDEVTIRNLELFYSPSFRGQKGSLVDLLDQTQTPMGGRMLRYWIRFPLTRKDKIKERLDAVEEFATDFMMLEEVRNILNHIGDMERALSRIQAGTATPREIVMLRTALRQLPTLFNLFRHCNSSLMKSIMKGWDNLEDVCSRIEEILLEEPAINWTTGFVIKEGVDTELDDCRRLATDVKSWLLDYERKQKEETGINSLKVKYNKIFGYFIEVPKGQLSKVPVHYHRKQTLVNAERFITEELKDFEVRALHAEDRRQELERQWFQKLCSYIESERQRIQHMASTIATIDCIASFAHVALTRDYTRPKISRDDRIYIREGRHPILETMLPEGSFVPNDLEINMEDQQILIITGPNMAGKSTILRQAAIITLMAHMGCFVPAKAASICLVDRIFTRIGASDDLARGRSTFMVEMQETAYILHNATPKSLVILDEIGRGTSTYDGMSIAWAVVEHLHILNGKGVKTLCATHYHELTELEDHLERVKNYNVAVKEWQNRIIFLHKLAEGKANKSYGIHVAKLAGLPDEVIEKAMVKLEELERSSAHKKQSRKVSARKTRHKKVGLQIPLFQPTEGWLREELLSLDLDRTTPLMALQILYLLQERLKKESGKSK</sequence>
<keyword evidence="7 9" id="KW-0234">DNA repair</keyword>
<dbReference type="SUPFAM" id="SSF55271">
    <property type="entry name" value="DNA repair protein MutS, domain I"/>
    <property type="match status" value="1"/>
</dbReference>
<dbReference type="SUPFAM" id="SSF52540">
    <property type="entry name" value="P-loop containing nucleoside triphosphate hydrolases"/>
    <property type="match status" value="1"/>
</dbReference>
<dbReference type="InterPro" id="IPR007696">
    <property type="entry name" value="DNA_mismatch_repair_MutS_core"/>
</dbReference>
<dbReference type="InterPro" id="IPR016151">
    <property type="entry name" value="DNA_mismatch_repair_MutS_N"/>
</dbReference>
<proteinExistence type="inferred from homology"/>
<dbReference type="InterPro" id="IPR045076">
    <property type="entry name" value="MutS"/>
</dbReference>
<dbReference type="GO" id="GO:0005829">
    <property type="term" value="C:cytosol"/>
    <property type="evidence" value="ECO:0007669"/>
    <property type="project" value="TreeGrafter"/>
</dbReference>
<evidence type="ECO:0000313" key="12">
    <source>
        <dbReference type="EMBL" id="HDL89602.1"/>
    </source>
</evidence>
<reference evidence="12" key="1">
    <citation type="journal article" date="2020" name="mSystems">
        <title>Genome- and Community-Level Interaction Insights into Carbon Utilization and Element Cycling Functions of Hydrothermarchaeota in Hydrothermal Sediment.</title>
        <authorList>
            <person name="Zhou Z."/>
            <person name="Liu Y."/>
            <person name="Xu W."/>
            <person name="Pan J."/>
            <person name="Luo Z.H."/>
            <person name="Li M."/>
        </authorList>
    </citation>
    <scope>NUCLEOTIDE SEQUENCE [LARGE SCALE GENOMIC DNA]</scope>
    <source>
        <strain evidence="12">HyVt-19</strain>
    </source>
</reference>
<name>A0A7C1AXW1_9BACT</name>
<dbReference type="FunFam" id="1.10.1420.10:FF:000001">
    <property type="entry name" value="DNA mismatch repair protein MutS"/>
    <property type="match status" value="1"/>
</dbReference>
<dbReference type="NCBIfam" id="NF003810">
    <property type="entry name" value="PRK05399.1"/>
    <property type="match status" value="1"/>
</dbReference>
<evidence type="ECO:0000256" key="2">
    <source>
        <dbReference type="ARBA" id="ARBA00021982"/>
    </source>
</evidence>
<dbReference type="Pfam" id="PF05188">
    <property type="entry name" value="MutS_II"/>
    <property type="match status" value="1"/>
</dbReference>
<dbReference type="SUPFAM" id="SSF53150">
    <property type="entry name" value="DNA repair protein MutS, domain II"/>
    <property type="match status" value="1"/>
</dbReference>
<dbReference type="Gene3D" id="3.40.1170.10">
    <property type="entry name" value="DNA repair protein MutS, domain I"/>
    <property type="match status" value="1"/>
</dbReference>
<dbReference type="HAMAP" id="MF_00096">
    <property type="entry name" value="MutS"/>
    <property type="match status" value="1"/>
</dbReference>
<dbReference type="InterPro" id="IPR007860">
    <property type="entry name" value="DNA_mmatch_repair_MutS_con_dom"/>
</dbReference>
<dbReference type="GO" id="GO:0006298">
    <property type="term" value="P:mismatch repair"/>
    <property type="evidence" value="ECO:0007669"/>
    <property type="project" value="UniProtKB-UniRule"/>
</dbReference>
<evidence type="ECO:0000256" key="5">
    <source>
        <dbReference type="ARBA" id="ARBA00022840"/>
    </source>
</evidence>
<dbReference type="InterPro" id="IPR000432">
    <property type="entry name" value="DNA_mismatch_repair_MutS_C"/>
</dbReference>
<keyword evidence="3 9" id="KW-0547">Nucleotide-binding</keyword>
<evidence type="ECO:0000256" key="6">
    <source>
        <dbReference type="ARBA" id="ARBA00023125"/>
    </source>
</evidence>
<protein>
    <recommendedName>
        <fullName evidence="2 9">DNA mismatch repair protein MutS</fullName>
    </recommendedName>
</protein>
<gene>
    <name evidence="9 12" type="primary">mutS</name>
    <name evidence="12" type="ORF">ENG14_01715</name>
</gene>
<evidence type="ECO:0000256" key="8">
    <source>
        <dbReference type="ARBA" id="ARBA00024647"/>
    </source>
</evidence>
<comment type="similarity">
    <text evidence="1 9 10">Belongs to the DNA mismatch repair MutS family.</text>
</comment>
<comment type="caution">
    <text evidence="12">The sequence shown here is derived from an EMBL/GenBank/DDBJ whole genome shotgun (WGS) entry which is preliminary data.</text>
</comment>
<evidence type="ECO:0000256" key="3">
    <source>
        <dbReference type="ARBA" id="ARBA00022741"/>
    </source>
</evidence>
<keyword evidence="6 9" id="KW-0238">DNA-binding</keyword>
<evidence type="ECO:0000259" key="11">
    <source>
        <dbReference type="PROSITE" id="PS00486"/>
    </source>
</evidence>
<evidence type="ECO:0000256" key="10">
    <source>
        <dbReference type="RuleBase" id="RU003756"/>
    </source>
</evidence>
<dbReference type="GO" id="GO:0005524">
    <property type="term" value="F:ATP binding"/>
    <property type="evidence" value="ECO:0007669"/>
    <property type="project" value="UniProtKB-UniRule"/>
</dbReference>
<dbReference type="PANTHER" id="PTHR11361">
    <property type="entry name" value="DNA MISMATCH REPAIR PROTEIN MUTS FAMILY MEMBER"/>
    <property type="match status" value="1"/>
</dbReference>
<dbReference type="GO" id="GO:0003684">
    <property type="term" value="F:damaged DNA binding"/>
    <property type="evidence" value="ECO:0007669"/>
    <property type="project" value="UniProtKB-UniRule"/>
</dbReference>
<dbReference type="Gene3D" id="1.10.1420.10">
    <property type="match status" value="2"/>
</dbReference>
<dbReference type="GO" id="GO:0140664">
    <property type="term" value="F:ATP-dependent DNA damage sensor activity"/>
    <property type="evidence" value="ECO:0007669"/>
    <property type="project" value="InterPro"/>
</dbReference>
<dbReference type="SMART" id="SM00533">
    <property type="entry name" value="MUTSd"/>
    <property type="match status" value="1"/>
</dbReference>
<dbReference type="FunFam" id="3.40.50.300:FF:000870">
    <property type="entry name" value="MutS protein homolog 4"/>
    <property type="match status" value="1"/>
</dbReference>
<dbReference type="FunFam" id="3.40.1170.10:FF:000001">
    <property type="entry name" value="DNA mismatch repair protein MutS"/>
    <property type="match status" value="1"/>
</dbReference>
<dbReference type="Gene3D" id="3.30.420.110">
    <property type="entry name" value="MutS, connector domain"/>
    <property type="match status" value="1"/>
</dbReference>
<feature type="binding site" evidence="9">
    <location>
        <begin position="622"/>
        <end position="629"/>
    </location>
    <ligand>
        <name>ATP</name>
        <dbReference type="ChEBI" id="CHEBI:30616"/>
    </ligand>
</feature>
<evidence type="ECO:0000256" key="1">
    <source>
        <dbReference type="ARBA" id="ARBA00006271"/>
    </source>
</evidence>
<dbReference type="PIRSF" id="PIRSF037677">
    <property type="entry name" value="DNA_mis_repair_Msh6"/>
    <property type="match status" value="1"/>
</dbReference>
<dbReference type="CDD" id="cd03284">
    <property type="entry name" value="ABC_MutS1"/>
    <property type="match status" value="1"/>
</dbReference>
<feature type="domain" description="DNA mismatch repair proteins mutS family" evidence="11">
    <location>
        <begin position="696"/>
        <end position="712"/>
    </location>
</feature>
<dbReference type="Pfam" id="PF00488">
    <property type="entry name" value="MutS_V"/>
    <property type="match status" value="1"/>
</dbReference>